<dbReference type="Proteomes" id="UP000247078">
    <property type="component" value="Unassembled WGS sequence"/>
</dbReference>
<reference evidence="1 2" key="1">
    <citation type="submission" date="2018-05" db="EMBL/GenBank/DDBJ databases">
        <title>Freshwater and sediment microbial communities from various areas in North America, analyzing microbe dynamics in response to fracking.</title>
        <authorList>
            <person name="Lamendella R."/>
        </authorList>
    </citation>
    <scope>NUCLEOTIDE SEQUENCE [LARGE SCALE GENOMIC DNA]</scope>
    <source>
        <strain evidence="1 2">DB-3</strain>
    </source>
</reference>
<protein>
    <submittedName>
        <fullName evidence="1">Uncharacterized protein</fullName>
    </submittedName>
</protein>
<evidence type="ECO:0000313" key="2">
    <source>
        <dbReference type="Proteomes" id="UP000247078"/>
    </source>
</evidence>
<sequence length="82" mass="9803">MECSGVNLKKNNTLRHKRLNREGRLRAAKSWLRTYNGKNIVKQNITPFYSDYWGDMGLRMIETSNFVKEIQTRFEMEATEWT</sequence>
<name>A0A855YI89_9BACL</name>
<dbReference type="AlphaFoldDB" id="A0A855YI89"/>
<dbReference type="EMBL" id="QGTZ01000001">
    <property type="protein sequence ID" value="PWW45470.1"/>
    <property type="molecule type" value="Genomic_DNA"/>
</dbReference>
<proteinExistence type="predicted"/>
<accession>A0A855YI89</accession>
<comment type="caution">
    <text evidence="1">The sequence shown here is derived from an EMBL/GenBank/DDBJ whole genome shotgun (WGS) entry which is preliminary data.</text>
</comment>
<gene>
    <name evidence="1" type="ORF">DET56_101679</name>
</gene>
<organism evidence="1 2">
    <name type="scientific">Paenibacillus pabuli</name>
    <dbReference type="NCBI Taxonomy" id="1472"/>
    <lineage>
        <taxon>Bacteria</taxon>
        <taxon>Bacillati</taxon>
        <taxon>Bacillota</taxon>
        <taxon>Bacilli</taxon>
        <taxon>Bacillales</taxon>
        <taxon>Paenibacillaceae</taxon>
        <taxon>Paenibacillus</taxon>
    </lineage>
</organism>
<evidence type="ECO:0000313" key="1">
    <source>
        <dbReference type="EMBL" id="PWW45470.1"/>
    </source>
</evidence>